<dbReference type="SUPFAM" id="SSF56176">
    <property type="entry name" value="FAD-binding/transporter-associated domain-like"/>
    <property type="match status" value="1"/>
</dbReference>
<dbReference type="EMBL" id="JBHRTF010000006">
    <property type="protein sequence ID" value="MFC3116692.1"/>
    <property type="molecule type" value="Genomic_DNA"/>
</dbReference>
<dbReference type="InterPro" id="IPR006094">
    <property type="entry name" value="Oxid_FAD_bind_N"/>
</dbReference>
<evidence type="ECO:0000256" key="13">
    <source>
        <dbReference type="ARBA" id="ARBA00022960"/>
    </source>
</evidence>
<evidence type="ECO:0000256" key="6">
    <source>
        <dbReference type="ARBA" id="ARBA00012518"/>
    </source>
</evidence>
<comment type="cofactor">
    <cofactor evidence="1 20">
        <name>FAD</name>
        <dbReference type="ChEBI" id="CHEBI:57692"/>
    </cofactor>
</comment>
<feature type="domain" description="FAD-binding PCMH-type" evidence="21">
    <location>
        <begin position="17"/>
        <end position="189"/>
    </location>
</feature>
<keyword evidence="15 20" id="KW-0560">Oxidoreductase</keyword>
<organism evidence="22 23">
    <name type="scientific">Cellvibrio fontiphilus</name>
    <dbReference type="NCBI Taxonomy" id="1815559"/>
    <lineage>
        <taxon>Bacteria</taxon>
        <taxon>Pseudomonadati</taxon>
        <taxon>Pseudomonadota</taxon>
        <taxon>Gammaproteobacteria</taxon>
        <taxon>Cellvibrionales</taxon>
        <taxon>Cellvibrionaceae</taxon>
        <taxon>Cellvibrio</taxon>
    </lineage>
</organism>
<dbReference type="InterPro" id="IPR036318">
    <property type="entry name" value="FAD-bd_PCMH-like_sf"/>
</dbReference>
<dbReference type="Gene3D" id="3.30.43.10">
    <property type="entry name" value="Uridine Diphospho-n-acetylenolpyruvylglucosamine Reductase, domain 2"/>
    <property type="match status" value="1"/>
</dbReference>
<evidence type="ECO:0000313" key="22">
    <source>
        <dbReference type="EMBL" id="MFC3116692.1"/>
    </source>
</evidence>
<dbReference type="EC" id="1.3.1.98" evidence="6 20"/>
<feature type="active site" description="Proton donor" evidence="20">
    <location>
        <position position="237"/>
    </location>
</feature>
<evidence type="ECO:0000256" key="5">
    <source>
        <dbReference type="ARBA" id="ARBA00010485"/>
    </source>
</evidence>
<dbReference type="GO" id="GO:0008762">
    <property type="term" value="F:UDP-N-acetylmuramate dehydrogenase activity"/>
    <property type="evidence" value="ECO:0007669"/>
    <property type="project" value="UniProtKB-EC"/>
</dbReference>
<keyword evidence="23" id="KW-1185">Reference proteome</keyword>
<evidence type="ECO:0000256" key="8">
    <source>
        <dbReference type="ARBA" id="ARBA00022490"/>
    </source>
</evidence>
<dbReference type="HAMAP" id="MF_00037">
    <property type="entry name" value="MurB"/>
    <property type="match status" value="1"/>
</dbReference>
<evidence type="ECO:0000256" key="3">
    <source>
        <dbReference type="ARBA" id="ARBA00004496"/>
    </source>
</evidence>
<keyword evidence="11 20" id="KW-0274">FAD</keyword>
<dbReference type="InterPro" id="IPR011601">
    <property type="entry name" value="MurB_C"/>
</dbReference>
<proteinExistence type="inferred from homology"/>
<keyword evidence="8 20" id="KW-0963">Cytoplasm</keyword>
<evidence type="ECO:0000256" key="17">
    <source>
        <dbReference type="ARBA" id="ARBA00023316"/>
    </source>
</evidence>
<evidence type="ECO:0000256" key="20">
    <source>
        <dbReference type="HAMAP-Rule" id="MF_00037"/>
    </source>
</evidence>
<evidence type="ECO:0000256" key="7">
    <source>
        <dbReference type="ARBA" id="ARBA00015188"/>
    </source>
</evidence>
<evidence type="ECO:0000256" key="16">
    <source>
        <dbReference type="ARBA" id="ARBA00023306"/>
    </source>
</evidence>
<dbReference type="SUPFAM" id="SSF56194">
    <property type="entry name" value="Uridine diphospho-N-Acetylenolpyruvylglucosamine reductase, MurB, C-terminal domain"/>
    <property type="match status" value="1"/>
</dbReference>
<dbReference type="PROSITE" id="PS51387">
    <property type="entry name" value="FAD_PCMH"/>
    <property type="match status" value="1"/>
</dbReference>
<comment type="caution">
    <text evidence="22">The sequence shown here is derived from an EMBL/GenBank/DDBJ whole genome shotgun (WGS) entry which is preliminary data.</text>
</comment>
<dbReference type="Proteomes" id="UP001595555">
    <property type="component" value="Unassembled WGS sequence"/>
</dbReference>
<evidence type="ECO:0000256" key="15">
    <source>
        <dbReference type="ARBA" id="ARBA00023002"/>
    </source>
</evidence>
<protein>
    <recommendedName>
        <fullName evidence="7 20">UDP-N-acetylenolpyruvoylglucosamine reductase</fullName>
        <ecNumber evidence="6 20">1.3.1.98</ecNumber>
    </recommendedName>
    <alternativeName>
        <fullName evidence="18 20">UDP-N-acetylmuramate dehydrogenase</fullName>
    </alternativeName>
</protein>
<keyword evidence="12 20" id="KW-0521">NADP</keyword>
<dbReference type="InterPro" id="IPR016169">
    <property type="entry name" value="FAD-bd_PCMH_sub2"/>
</dbReference>
<dbReference type="InterPro" id="IPR016167">
    <property type="entry name" value="FAD-bd_PCMH_sub1"/>
</dbReference>
<evidence type="ECO:0000256" key="14">
    <source>
        <dbReference type="ARBA" id="ARBA00022984"/>
    </source>
</evidence>
<keyword evidence="9 20" id="KW-0132">Cell division</keyword>
<dbReference type="NCBIfam" id="NF010478">
    <property type="entry name" value="PRK13903.1"/>
    <property type="match status" value="1"/>
</dbReference>
<keyword evidence="14 20" id="KW-0573">Peptidoglycan synthesis</keyword>
<dbReference type="NCBIfam" id="NF000755">
    <property type="entry name" value="PRK00046.1"/>
    <property type="match status" value="1"/>
</dbReference>
<dbReference type="InterPro" id="IPR016166">
    <property type="entry name" value="FAD-bd_PCMH"/>
</dbReference>
<evidence type="ECO:0000259" key="21">
    <source>
        <dbReference type="PROSITE" id="PS51387"/>
    </source>
</evidence>
<evidence type="ECO:0000256" key="12">
    <source>
        <dbReference type="ARBA" id="ARBA00022857"/>
    </source>
</evidence>
<dbReference type="NCBIfam" id="TIGR00179">
    <property type="entry name" value="murB"/>
    <property type="match status" value="1"/>
</dbReference>
<comment type="similarity">
    <text evidence="5 20">Belongs to the MurB family.</text>
</comment>
<keyword evidence="17 20" id="KW-0961">Cell wall biogenesis/degradation</keyword>
<dbReference type="InterPro" id="IPR003170">
    <property type="entry name" value="MurB"/>
</dbReference>
<evidence type="ECO:0000256" key="10">
    <source>
        <dbReference type="ARBA" id="ARBA00022630"/>
    </source>
</evidence>
<evidence type="ECO:0000256" key="9">
    <source>
        <dbReference type="ARBA" id="ARBA00022618"/>
    </source>
</evidence>
<sequence>MPLFLPHFNLQKLNTLAVPAIADYFVAVHNDSELREALAFSRTENLPHLLLGGGSNIVLQSDFPGVVIQLKSQGKELIAEDENFVWLKVSAGENWHQLVEYTLAEGFYGLENLSLIPGSVGAAPIQNIGAYGVEVKDLISELTALEIRSGLTVNFTNESCRFGYRDSIFKHTLKDQYVITSVTFCLAKTPRPNLSYPALQHALAGVEKPTPQAISDAVIAIRSEKLPDPALIPNVGSFFKNPIISTGQLSVLRSKYPDIVSYAVNEDSAKLAAAWLIDRAGWRGKTADGAQVHVQQALVLTNPQHLYGSAVLALAKRVQDSVYAEFGVSLEMEPRVYP</sequence>
<keyword evidence="13 20" id="KW-0133">Cell shape</keyword>
<evidence type="ECO:0000313" key="23">
    <source>
        <dbReference type="Proteomes" id="UP001595555"/>
    </source>
</evidence>
<evidence type="ECO:0000256" key="19">
    <source>
        <dbReference type="ARBA" id="ARBA00048914"/>
    </source>
</evidence>
<feature type="active site" evidence="20">
    <location>
        <position position="165"/>
    </location>
</feature>
<dbReference type="Pfam" id="PF02873">
    <property type="entry name" value="MurB_C"/>
    <property type="match status" value="1"/>
</dbReference>
<dbReference type="InterPro" id="IPR036635">
    <property type="entry name" value="MurB_C_sf"/>
</dbReference>
<evidence type="ECO:0000256" key="1">
    <source>
        <dbReference type="ARBA" id="ARBA00001974"/>
    </source>
</evidence>
<comment type="function">
    <text evidence="2 20">Cell wall formation.</text>
</comment>
<accession>A0ABV7FKD9</accession>
<comment type="pathway">
    <text evidence="4 20">Cell wall biogenesis; peptidoglycan biosynthesis.</text>
</comment>
<feature type="active site" evidence="20">
    <location>
        <position position="333"/>
    </location>
</feature>
<dbReference type="RefSeq" id="WP_378120246.1">
    <property type="nucleotide sequence ID" value="NZ_JBHRTF010000006.1"/>
</dbReference>
<gene>
    <name evidence="20 22" type="primary">murB</name>
    <name evidence="22" type="ORF">ACFODX_14055</name>
</gene>
<dbReference type="Gene3D" id="3.30.465.10">
    <property type="match status" value="1"/>
</dbReference>
<dbReference type="PANTHER" id="PTHR21071">
    <property type="entry name" value="UDP-N-ACETYLENOLPYRUVOYLGLUCOSAMINE REDUCTASE"/>
    <property type="match status" value="1"/>
</dbReference>
<comment type="subcellular location">
    <subcellularLocation>
        <location evidence="3 20">Cytoplasm</location>
    </subcellularLocation>
</comment>
<evidence type="ECO:0000256" key="2">
    <source>
        <dbReference type="ARBA" id="ARBA00003921"/>
    </source>
</evidence>
<dbReference type="Pfam" id="PF01565">
    <property type="entry name" value="FAD_binding_4"/>
    <property type="match status" value="1"/>
</dbReference>
<evidence type="ECO:0000256" key="18">
    <source>
        <dbReference type="ARBA" id="ARBA00031026"/>
    </source>
</evidence>
<evidence type="ECO:0000256" key="4">
    <source>
        <dbReference type="ARBA" id="ARBA00004752"/>
    </source>
</evidence>
<comment type="catalytic activity">
    <reaction evidence="19 20">
        <text>UDP-N-acetyl-alpha-D-muramate + NADP(+) = UDP-N-acetyl-3-O-(1-carboxyvinyl)-alpha-D-glucosamine + NADPH + H(+)</text>
        <dbReference type="Rhea" id="RHEA:12248"/>
        <dbReference type="ChEBI" id="CHEBI:15378"/>
        <dbReference type="ChEBI" id="CHEBI:57783"/>
        <dbReference type="ChEBI" id="CHEBI:58349"/>
        <dbReference type="ChEBI" id="CHEBI:68483"/>
        <dbReference type="ChEBI" id="CHEBI:70757"/>
        <dbReference type="EC" id="1.3.1.98"/>
    </reaction>
</comment>
<keyword evidence="10 20" id="KW-0285">Flavoprotein</keyword>
<dbReference type="Gene3D" id="3.90.78.10">
    <property type="entry name" value="UDP-N-acetylenolpyruvoylglucosamine reductase, C-terminal domain"/>
    <property type="match status" value="1"/>
</dbReference>
<evidence type="ECO:0000256" key="11">
    <source>
        <dbReference type="ARBA" id="ARBA00022827"/>
    </source>
</evidence>
<dbReference type="PANTHER" id="PTHR21071:SF4">
    <property type="entry name" value="UDP-N-ACETYLENOLPYRUVOYLGLUCOSAMINE REDUCTASE"/>
    <property type="match status" value="1"/>
</dbReference>
<keyword evidence="16 20" id="KW-0131">Cell cycle</keyword>
<name>A0ABV7FKD9_9GAMM</name>
<reference evidence="23" key="1">
    <citation type="journal article" date="2019" name="Int. J. Syst. Evol. Microbiol.">
        <title>The Global Catalogue of Microorganisms (GCM) 10K type strain sequencing project: providing services to taxonomists for standard genome sequencing and annotation.</title>
        <authorList>
            <consortium name="The Broad Institute Genomics Platform"/>
            <consortium name="The Broad Institute Genome Sequencing Center for Infectious Disease"/>
            <person name="Wu L."/>
            <person name="Ma J."/>
        </authorList>
    </citation>
    <scope>NUCLEOTIDE SEQUENCE [LARGE SCALE GENOMIC DNA]</scope>
    <source>
        <strain evidence="23">KCTC 52237</strain>
    </source>
</reference>